<dbReference type="EMBL" id="JANBPG010000016">
    <property type="protein sequence ID" value="KAJ1901753.1"/>
    <property type="molecule type" value="Genomic_DNA"/>
</dbReference>
<dbReference type="Proteomes" id="UP001150581">
    <property type="component" value="Unassembled WGS sequence"/>
</dbReference>
<evidence type="ECO:0000313" key="1">
    <source>
        <dbReference type="EMBL" id="KAJ1901753.1"/>
    </source>
</evidence>
<accession>A0ACC1IVR2</accession>
<reference evidence="1" key="1">
    <citation type="submission" date="2022-07" db="EMBL/GenBank/DDBJ databases">
        <title>Phylogenomic reconstructions and comparative analyses of Kickxellomycotina fungi.</title>
        <authorList>
            <person name="Reynolds N.K."/>
            <person name="Stajich J.E."/>
            <person name="Barry K."/>
            <person name="Grigoriev I.V."/>
            <person name="Crous P."/>
            <person name="Smith M.E."/>
        </authorList>
    </citation>
    <scope>NUCLEOTIDE SEQUENCE</scope>
    <source>
        <strain evidence="1">Benny 63K</strain>
    </source>
</reference>
<gene>
    <name evidence="1" type="ORF">LPJ66_000535</name>
</gene>
<organism evidence="1 2">
    <name type="scientific">Kickxella alabastrina</name>
    <dbReference type="NCBI Taxonomy" id="61397"/>
    <lineage>
        <taxon>Eukaryota</taxon>
        <taxon>Fungi</taxon>
        <taxon>Fungi incertae sedis</taxon>
        <taxon>Zoopagomycota</taxon>
        <taxon>Kickxellomycotina</taxon>
        <taxon>Kickxellomycetes</taxon>
        <taxon>Kickxellales</taxon>
        <taxon>Kickxellaceae</taxon>
        <taxon>Kickxella</taxon>
    </lineage>
</organism>
<sequence length="179" mass="20693">MVLLSILLVVSGFAIFITVYYYRTVIVWVNDPRTTDEEAQNPRARNAHKFSWTFLKSRRRARSDAQPQSRPPSLLPTYSSYHRHLEVQHQYQQSQNLEAPDMQRPWLSMRGKNPRAWRQMRANERLHHQWGGALQRDSSMSSTSLNNMSLPFGPVEPGAPRRPPQTGRHQKVPGTPAPL</sequence>
<comment type="caution">
    <text evidence="1">The sequence shown here is derived from an EMBL/GenBank/DDBJ whole genome shotgun (WGS) entry which is preliminary data.</text>
</comment>
<protein>
    <submittedName>
        <fullName evidence="1">Uncharacterized protein</fullName>
    </submittedName>
</protein>
<name>A0ACC1IVR2_9FUNG</name>
<proteinExistence type="predicted"/>
<keyword evidence="2" id="KW-1185">Reference proteome</keyword>
<evidence type="ECO:0000313" key="2">
    <source>
        <dbReference type="Proteomes" id="UP001150581"/>
    </source>
</evidence>